<dbReference type="PROSITE" id="PS00108">
    <property type="entry name" value="PROTEIN_KINASE_ST"/>
    <property type="match status" value="1"/>
</dbReference>
<dbReference type="InParanoid" id="A0A163JNU3"/>
<evidence type="ECO:0000256" key="2">
    <source>
        <dbReference type="ARBA" id="ARBA00022840"/>
    </source>
</evidence>
<name>A0A163JNU3_ABSGL</name>
<dbReference type="GO" id="GO:0035556">
    <property type="term" value="P:intracellular signal transduction"/>
    <property type="evidence" value="ECO:0007669"/>
    <property type="project" value="TreeGrafter"/>
</dbReference>
<feature type="domain" description="Protein kinase" evidence="4">
    <location>
        <begin position="39"/>
        <end position="316"/>
    </location>
</feature>
<dbReference type="GO" id="GO:0005524">
    <property type="term" value="F:ATP binding"/>
    <property type="evidence" value="ECO:0007669"/>
    <property type="project" value="UniProtKB-KW"/>
</dbReference>
<dbReference type="GO" id="GO:0005737">
    <property type="term" value="C:cytoplasm"/>
    <property type="evidence" value="ECO:0007669"/>
    <property type="project" value="TreeGrafter"/>
</dbReference>
<dbReference type="PROSITE" id="PS50011">
    <property type="entry name" value="PROTEIN_KINASE_DOM"/>
    <property type="match status" value="1"/>
</dbReference>
<dbReference type="GO" id="GO:0004674">
    <property type="term" value="F:protein serine/threonine kinase activity"/>
    <property type="evidence" value="ECO:0007669"/>
    <property type="project" value="TreeGrafter"/>
</dbReference>
<evidence type="ECO:0000313" key="6">
    <source>
        <dbReference type="Proteomes" id="UP000078561"/>
    </source>
</evidence>
<feature type="compositionally biased region" description="Low complexity" evidence="3">
    <location>
        <begin position="1"/>
        <end position="21"/>
    </location>
</feature>
<sequence>MTRWFNPSSLHFSSSSWNHSPFRTKKHGPSSRHRQVQHYRFLYELARGSTCIVYLALDIKSKKLYAIKEMNKTRLQRQLCVDWLQARHPKQQEQRQTDGSKRRRIDAEPPALTHCTESDLLQSLDHPHLVEWIDYFEDAHNMYLVTEWVNGTVLVDLHHHEAKPVAASQWHSIFTQLVALLDYLHTKDIIHGDIKPDNILLTKDYQIKLIDFGSAHAKDGPQRHHTPAFSPPDSPSASRPATGDIWSLGMTLYCMVYGKLPYSPTAPIHQQIATLTTIPHDNTAVDPRLCHLIDQMLTLSASDRITLDQIKQHPWFLDGACAASPIP</sequence>
<dbReference type="PANTHER" id="PTHR24346:SF77">
    <property type="entry name" value="SERINE THREONINE PROTEIN KINASE"/>
    <property type="match status" value="1"/>
</dbReference>
<dbReference type="InterPro" id="IPR008271">
    <property type="entry name" value="Ser/Thr_kinase_AS"/>
</dbReference>
<dbReference type="STRING" id="4829.A0A163JNU3"/>
<gene>
    <name evidence="5" type="primary">ABSGL_07992.1 scaffold 9429</name>
</gene>
<dbReference type="SMART" id="SM00220">
    <property type="entry name" value="S_TKc"/>
    <property type="match status" value="1"/>
</dbReference>
<dbReference type="SUPFAM" id="SSF56112">
    <property type="entry name" value="Protein kinase-like (PK-like)"/>
    <property type="match status" value="1"/>
</dbReference>
<feature type="region of interest" description="Disordered" evidence="3">
    <location>
        <begin position="90"/>
        <end position="109"/>
    </location>
</feature>
<dbReference type="EMBL" id="LT553750">
    <property type="protein sequence ID" value="SAM02221.1"/>
    <property type="molecule type" value="Genomic_DNA"/>
</dbReference>
<protein>
    <recommendedName>
        <fullName evidence="4">Protein kinase domain-containing protein</fullName>
    </recommendedName>
</protein>
<keyword evidence="1" id="KW-0547">Nucleotide-binding</keyword>
<reference evidence="5" key="1">
    <citation type="submission" date="2016-04" db="EMBL/GenBank/DDBJ databases">
        <authorList>
            <person name="Evans L.H."/>
            <person name="Alamgir A."/>
            <person name="Owens N."/>
            <person name="Weber N.D."/>
            <person name="Virtaneva K."/>
            <person name="Barbian K."/>
            <person name="Babar A."/>
            <person name="Rosenke K."/>
        </authorList>
    </citation>
    <scope>NUCLEOTIDE SEQUENCE [LARGE SCALE GENOMIC DNA]</scope>
    <source>
        <strain evidence="5">CBS 101.48</strain>
    </source>
</reference>
<evidence type="ECO:0000256" key="3">
    <source>
        <dbReference type="SAM" id="MobiDB-lite"/>
    </source>
</evidence>
<keyword evidence="2" id="KW-0067">ATP-binding</keyword>
<feature type="region of interest" description="Disordered" evidence="3">
    <location>
        <begin position="1"/>
        <end position="31"/>
    </location>
</feature>
<dbReference type="OrthoDB" id="68483at2759"/>
<dbReference type="AlphaFoldDB" id="A0A163JNU3"/>
<dbReference type="PANTHER" id="PTHR24346">
    <property type="entry name" value="MAP/MICROTUBULE AFFINITY-REGULATING KINASE"/>
    <property type="match status" value="1"/>
</dbReference>
<feature type="compositionally biased region" description="Basic residues" evidence="3">
    <location>
        <begin position="22"/>
        <end position="31"/>
    </location>
</feature>
<accession>A0A163JNU3</accession>
<dbReference type="Proteomes" id="UP000078561">
    <property type="component" value="Unassembled WGS sequence"/>
</dbReference>
<proteinExistence type="predicted"/>
<feature type="compositionally biased region" description="Basic and acidic residues" evidence="3">
    <location>
        <begin position="90"/>
        <end position="100"/>
    </location>
</feature>
<organism evidence="5">
    <name type="scientific">Absidia glauca</name>
    <name type="common">Pin mould</name>
    <dbReference type="NCBI Taxonomy" id="4829"/>
    <lineage>
        <taxon>Eukaryota</taxon>
        <taxon>Fungi</taxon>
        <taxon>Fungi incertae sedis</taxon>
        <taxon>Mucoromycota</taxon>
        <taxon>Mucoromycotina</taxon>
        <taxon>Mucoromycetes</taxon>
        <taxon>Mucorales</taxon>
        <taxon>Cunninghamellaceae</taxon>
        <taxon>Absidia</taxon>
    </lineage>
</organism>
<evidence type="ECO:0000259" key="4">
    <source>
        <dbReference type="PROSITE" id="PS50011"/>
    </source>
</evidence>
<dbReference type="Pfam" id="PF00069">
    <property type="entry name" value="Pkinase"/>
    <property type="match status" value="1"/>
</dbReference>
<evidence type="ECO:0000313" key="5">
    <source>
        <dbReference type="EMBL" id="SAM02221.1"/>
    </source>
</evidence>
<dbReference type="Gene3D" id="1.10.510.10">
    <property type="entry name" value="Transferase(Phosphotransferase) domain 1"/>
    <property type="match status" value="1"/>
</dbReference>
<feature type="region of interest" description="Disordered" evidence="3">
    <location>
        <begin position="217"/>
        <end position="240"/>
    </location>
</feature>
<keyword evidence="6" id="KW-1185">Reference proteome</keyword>
<dbReference type="InterPro" id="IPR011009">
    <property type="entry name" value="Kinase-like_dom_sf"/>
</dbReference>
<dbReference type="InterPro" id="IPR000719">
    <property type="entry name" value="Prot_kinase_dom"/>
</dbReference>
<evidence type="ECO:0000256" key="1">
    <source>
        <dbReference type="ARBA" id="ARBA00022741"/>
    </source>
</evidence>